<evidence type="ECO:0000256" key="2">
    <source>
        <dbReference type="ARBA" id="ARBA00022801"/>
    </source>
</evidence>
<evidence type="ECO:0000313" key="6">
    <source>
        <dbReference type="EMBL" id="CEI67556.1"/>
    </source>
</evidence>
<evidence type="ECO:0000313" key="7">
    <source>
        <dbReference type="Proteomes" id="UP000245910"/>
    </source>
</evidence>
<dbReference type="GO" id="GO:0016787">
    <property type="term" value="F:hydrolase activity"/>
    <property type="evidence" value="ECO:0007669"/>
    <property type="project" value="UniProtKB-KW"/>
</dbReference>
<keyword evidence="7" id="KW-1185">Reference proteome</keyword>
<protein>
    <recommendedName>
        <fullName evidence="5">SNF2 N-terminal domain-containing protein</fullName>
    </recommendedName>
</protein>
<evidence type="ECO:0000259" key="5">
    <source>
        <dbReference type="Pfam" id="PF00176"/>
    </source>
</evidence>
<feature type="region of interest" description="Disordered" evidence="4">
    <location>
        <begin position="204"/>
        <end position="228"/>
    </location>
</feature>
<dbReference type="GO" id="GO:0005634">
    <property type="term" value="C:nucleus"/>
    <property type="evidence" value="ECO:0007669"/>
    <property type="project" value="TreeGrafter"/>
</dbReference>
<sequence length="228" mass="25750">MSYKTWSGSDLSLTRPTGFGTHVRSNSKLWIDSPQNGGGVSRALRSRIPFSNVDVFRQYILEPLHTRNGLGPTNPLQMLLQSICLRRTEKYLNLPVAHYERVTLSLHSEEQMLYDDIFRNSRSELDDHVSNLTKMDKKKATLRFTMISELRRICNRGTMIEPPKTLDDANMHTSCDYCNVAEKDSMAKLNGDAICPECHRPLSVSTPSFSNSRSQSAKPSPLGDRSPC</sequence>
<dbReference type="Proteomes" id="UP000245910">
    <property type="component" value="Chromosome I"/>
</dbReference>
<feature type="compositionally biased region" description="Polar residues" evidence="4">
    <location>
        <begin position="204"/>
        <end position="218"/>
    </location>
</feature>
<dbReference type="InterPro" id="IPR050628">
    <property type="entry name" value="SNF2_RAD54_helicase_TF"/>
</dbReference>
<dbReference type="PANTHER" id="PTHR45626:SF22">
    <property type="entry name" value="DNA REPAIR PROTEIN RAD5"/>
    <property type="match status" value="1"/>
</dbReference>
<dbReference type="PANTHER" id="PTHR45626">
    <property type="entry name" value="TRANSCRIPTION TERMINATION FACTOR 2-RELATED"/>
    <property type="match status" value="1"/>
</dbReference>
<feature type="domain" description="SNF2 N-terminal" evidence="5">
    <location>
        <begin position="49"/>
        <end position="156"/>
    </location>
</feature>
<dbReference type="Pfam" id="PF00176">
    <property type="entry name" value="SNF2-rel_dom"/>
    <property type="match status" value="1"/>
</dbReference>
<dbReference type="GO" id="GO:0005524">
    <property type="term" value="F:ATP binding"/>
    <property type="evidence" value="ECO:0007669"/>
    <property type="project" value="UniProtKB-KW"/>
</dbReference>
<keyword evidence="1" id="KW-0547">Nucleotide-binding</keyword>
<evidence type="ECO:0000256" key="3">
    <source>
        <dbReference type="ARBA" id="ARBA00022840"/>
    </source>
</evidence>
<keyword evidence="2" id="KW-0378">Hydrolase</keyword>
<name>A0A2L2TTZ4_9HYPO</name>
<keyword evidence="3" id="KW-0067">ATP-binding</keyword>
<dbReference type="GO" id="GO:0006281">
    <property type="term" value="P:DNA repair"/>
    <property type="evidence" value="ECO:0007669"/>
    <property type="project" value="TreeGrafter"/>
</dbReference>
<accession>A0A2L2TTZ4</accession>
<dbReference type="AlphaFoldDB" id="A0A2L2TTZ4"/>
<dbReference type="STRING" id="56646.A0A2L2TTZ4"/>
<evidence type="ECO:0000256" key="4">
    <source>
        <dbReference type="SAM" id="MobiDB-lite"/>
    </source>
</evidence>
<organism evidence="6 7">
    <name type="scientific">Fusarium venenatum</name>
    <dbReference type="NCBI Taxonomy" id="56646"/>
    <lineage>
        <taxon>Eukaryota</taxon>
        <taxon>Fungi</taxon>
        <taxon>Dikarya</taxon>
        <taxon>Ascomycota</taxon>
        <taxon>Pezizomycotina</taxon>
        <taxon>Sordariomycetes</taxon>
        <taxon>Hypocreomycetidae</taxon>
        <taxon>Hypocreales</taxon>
        <taxon>Nectriaceae</taxon>
        <taxon>Fusarium</taxon>
    </lineage>
</organism>
<proteinExistence type="predicted"/>
<dbReference type="EMBL" id="LN649229">
    <property type="protein sequence ID" value="CEI67556.1"/>
    <property type="molecule type" value="Genomic_DNA"/>
</dbReference>
<dbReference type="GO" id="GO:0008094">
    <property type="term" value="F:ATP-dependent activity, acting on DNA"/>
    <property type="evidence" value="ECO:0007669"/>
    <property type="project" value="TreeGrafter"/>
</dbReference>
<dbReference type="InterPro" id="IPR000330">
    <property type="entry name" value="SNF2_N"/>
</dbReference>
<reference evidence="7" key="1">
    <citation type="submission" date="2014-10" db="EMBL/GenBank/DDBJ databases">
        <authorList>
            <person name="King R."/>
        </authorList>
    </citation>
    <scope>NUCLEOTIDE SEQUENCE [LARGE SCALE GENOMIC DNA]</scope>
    <source>
        <strain evidence="7">A3/5</strain>
    </source>
</reference>
<evidence type="ECO:0000256" key="1">
    <source>
        <dbReference type="ARBA" id="ARBA00022741"/>
    </source>
</evidence>